<dbReference type="PANTHER" id="PTHR47618">
    <property type="entry name" value="BIFUNCTIONAL OLIGORIBONUCLEASE AND PAP PHOSPHATASE NRNA"/>
    <property type="match status" value="1"/>
</dbReference>
<evidence type="ECO:0000259" key="1">
    <source>
        <dbReference type="Pfam" id="PF01368"/>
    </source>
</evidence>
<dbReference type="InterPro" id="IPR051319">
    <property type="entry name" value="Oligoribo/pAp-PDE_c-di-AMP_PDE"/>
</dbReference>
<dbReference type="Pfam" id="PF01368">
    <property type="entry name" value="DHH"/>
    <property type="match status" value="1"/>
</dbReference>
<dbReference type="Gene3D" id="3.90.1640.10">
    <property type="entry name" value="inorganic pyrophosphatase (n-terminal core)"/>
    <property type="match status" value="1"/>
</dbReference>
<dbReference type="RefSeq" id="WP_045922340.1">
    <property type="nucleotide sequence ID" value="NZ_JBHTHW010000004.1"/>
</dbReference>
<dbReference type="Proteomes" id="UP000033695">
    <property type="component" value="Unassembled WGS sequence"/>
</dbReference>
<dbReference type="GO" id="GO:0003676">
    <property type="term" value="F:nucleic acid binding"/>
    <property type="evidence" value="ECO:0007669"/>
    <property type="project" value="InterPro"/>
</dbReference>
<evidence type="ECO:0000313" key="3">
    <source>
        <dbReference type="EMBL" id="KJY49497.1"/>
    </source>
</evidence>
<dbReference type="Pfam" id="PF02272">
    <property type="entry name" value="DHHA1"/>
    <property type="match status" value="1"/>
</dbReference>
<feature type="domain" description="DHHA1" evidence="2">
    <location>
        <begin position="229"/>
        <end position="307"/>
    </location>
</feature>
<comment type="caution">
    <text evidence="3">The sequence shown here is derived from an EMBL/GenBank/DDBJ whole genome shotgun (WGS) entry which is preliminary data.</text>
</comment>
<dbReference type="Gene3D" id="3.10.310.30">
    <property type="match status" value="1"/>
</dbReference>
<dbReference type="InterPro" id="IPR038763">
    <property type="entry name" value="DHH_sf"/>
</dbReference>
<dbReference type="OrthoDB" id="9803668at2"/>
<dbReference type="PANTHER" id="PTHR47618:SF1">
    <property type="entry name" value="BIFUNCTIONAL OLIGORIBONUCLEASE AND PAP PHOSPHATASE NRNA"/>
    <property type="match status" value="1"/>
</dbReference>
<name>A0A0F4KS70_9LACO</name>
<evidence type="ECO:0000259" key="2">
    <source>
        <dbReference type="Pfam" id="PF02272"/>
    </source>
</evidence>
<dbReference type="SUPFAM" id="SSF64182">
    <property type="entry name" value="DHH phosphoesterases"/>
    <property type="match status" value="1"/>
</dbReference>
<dbReference type="PATRIC" id="fig|1218508.4.peg.472"/>
<proteinExistence type="predicted"/>
<gene>
    <name evidence="3" type="ORF">JG29_04610</name>
</gene>
<dbReference type="InterPro" id="IPR003156">
    <property type="entry name" value="DHHA1_dom"/>
</dbReference>
<organism evidence="3 4">
    <name type="scientific">Bombilactobacillus mellis</name>
    <dbReference type="NCBI Taxonomy" id="1218508"/>
    <lineage>
        <taxon>Bacteria</taxon>
        <taxon>Bacillati</taxon>
        <taxon>Bacillota</taxon>
        <taxon>Bacilli</taxon>
        <taxon>Lactobacillales</taxon>
        <taxon>Lactobacillaceae</taxon>
        <taxon>Bombilactobacillus</taxon>
    </lineage>
</organism>
<keyword evidence="4" id="KW-1185">Reference proteome</keyword>
<dbReference type="STRING" id="1218508.JG29_04610"/>
<sequence length="315" mass="33930">MNTFGEIIGQITAASSIIIHRHVNPDPDALGSQLGLASSIRSTYPDKKVFVAGEGVGDLDWIGTMDQVADQDYQNALVIVVDTANRPRISDQRFTKGKTLIKIDHHPNVDPYGDYTYVDTSASSCSEIIADLINAAGTKLQMTTTVAQNLYTGIVGDTGRFLHPSTTVHTLNIAAQLISYNFNPNAINLKMGELTLSQAQLQGYVYEKLQVDPSGAAQVVITQSQLHALGLTAEDAHVAVSTPGRLKGVQSWFVAVEQPAGDYRIHLRSQGPTINDLAAKHRGGGHPLASGAKAADLAEIQKIYTELITLQKQFN</sequence>
<protein>
    <submittedName>
        <fullName evidence="3">DHH family protein</fullName>
    </submittedName>
</protein>
<reference evidence="3 4" key="1">
    <citation type="submission" date="2014-12" db="EMBL/GenBank/DDBJ databases">
        <title>Comparative genomics of the lactic acid bacteria isolated from the honey bee gut.</title>
        <authorList>
            <person name="Ellegaard K.M."/>
            <person name="Tamarit D."/>
            <person name="Javelind E."/>
            <person name="Olofsson T."/>
            <person name="Andersson S.G."/>
            <person name="Vasquez A."/>
        </authorList>
    </citation>
    <scope>NUCLEOTIDE SEQUENCE [LARGE SCALE GENOMIC DNA]</scope>
    <source>
        <strain evidence="3 4">Hon2</strain>
    </source>
</reference>
<dbReference type="AlphaFoldDB" id="A0A0F4KS70"/>
<dbReference type="InterPro" id="IPR001667">
    <property type="entry name" value="DDH_dom"/>
</dbReference>
<feature type="domain" description="DDH" evidence="1">
    <location>
        <begin position="16"/>
        <end position="154"/>
    </location>
</feature>
<dbReference type="HOGENOM" id="CLU_039720_1_0_9"/>
<evidence type="ECO:0000313" key="4">
    <source>
        <dbReference type="Proteomes" id="UP000033695"/>
    </source>
</evidence>
<dbReference type="EMBL" id="JXBZ01000003">
    <property type="protein sequence ID" value="KJY49497.1"/>
    <property type="molecule type" value="Genomic_DNA"/>
</dbReference>
<accession>A0A0F4KS70</accession>